<gene>
    <name evidence="3" type="ORF">A3H66_02190</name>
</gene>
<protein>
    <recommendedName>
        <fullName evidence="5">Bacterial Ig-like domain-containing protein</fullName>
    </recommendedName>
</protein>
<sequence>MIRAFKSLLSIGLVLLLLVIFSAEARAEVEAPKIIKLTAPEFFSLAGAAPANSDVLIYLDGSFIGRAEAKILAETAPVPECRASAAGCQPSWQWQYSSTQKLTHGNHQVMAVAQDRTSLVLSAPGQEIKFAVNAVPAPILIAPNELTATADLRPLIIGLTKSQTLVKIFIDDAYNGTTGPLKDDSGTANFVYRPTLNLSRGWHKISALAEDGAGKSSPVSDTAHFKIEPPLPAPTIFKPVVNRATSLNRPFIVGLAKNDSKIKIYIDKKYQGELTVKNHSSGTANFAYKPKAALTRGEHLVYTVAIDRRGKESSWSNTINFSTKNSAIAESVREERKEVAAEIKEPKKPAKAGPEPIVISDGSGTVVKKSEGASADQTEKSTLGESATGSAGASPEERPTAVQPESVGRGKTVIEKIKSLIGADAKTTKSDQGMINEGQQRQGKLKFSIILFILFLVGVVAWLLWVNRELVKERRTQTEAEEKSEEHKK</sequence>
<evidence type="ECO:0008006" key="5">
    <source>
        <dbReference type="Google" id="ProtNLM"/>
    </source>
</evidence>
<evidence type="ECO:0000256" key="1">
    <source>
        <dbReference type="SAM" id="MobiDB-lite"/>
    </source>
</evidence>
<organism evidence="3 4">
    <name type="scientific">Candidatus Falkowbacteria bacterium RIFCSPLOWO2_02_FULL_45_21</name>
    <dbReference type="NCBI Taxonomy" id="1797989"/>
    <lineage>
        <taxon>Bacteria</taxon>
        <taxon>Candidatus Falkowiibacteriota</taxon>
    </lineage>
</organism>
<accession>A0A1F5SBY7</accession>
<comment type="caution">
    <text evidence="3">The sequence shown here is derived from an EMBL/GenBank/DDBJ whole genome shotgun (WGS) entry which is preliminary data.</text>
</comment>
<evidence type="ECO:0000313" key="4">
    <source>
        <dbReference type="Proteomes" id="UP000178783"/>
    </source>
</evidence>
<keyword evidence="2" id="KW-1133">Transmembrane helix</keyword>
<dbReference type="Gene3D" id="2.60.40.1800">
    <property type="match status" value="1"/>
</dbReference>
<evidence type="ECO:0000313" key="3">
    <source>
        <dbReference type="EMBL" id="OGF24218.1"/>
    </source>
</evidence>
<dbReference type="Proteomes" id="UP000178783">
    <property type="component" value="Unassembled WGS sequence"/>
</dbReference>
<feature type="region of interest" description="Disordered" evidence="1">
    <location>
        <begin position="340"/>
        <end position="409"/>
    </location>
</feature>
<dbReference type="AlphaFoldDB" id="A0A1F5SBY7"/>
<evidence type="ECO:0000256" key="2">
    <source>
        <dbReference type="SAM" id="Phobius"/>
    </source>
</evidence>
<reference evidence="3 4" key="1">
    <citation type="journal article" date="2016" name="Nat. Commun.">
        <title>Thousands of microbial genomes shed light on interconnected biogeochemical processes in an aquifer system.</title>
        <authorList>
            <person name="Anantharaman K."/>
            <person name="Brown C.T."/>
            <person name="Hug L.A."/>
            <person name="Sharon I."/>
            <person name="Castelle C.J."/>
            <person name="Probst A.J."/>
            <person name="Thomas B.C."/>
            <person name="Singh A."/>
            <person name="Wilkins M.J."/>
            <person name="Karaoz U."/>
            <person name="Brodie E.L."/>
            <person name="Williams K.H."/>
            <person name="Hubbard S.S."/>
            <person name="Banfield J.F."/>
        </authorList>
    </citation>
    <scope>NUCLEOTIDE SEQUENCE [LARGE SCALE GENOMIC DNA]</scope>
</reference>
<feature type="transmembrane region" description="Helical" evidence="2">
    <location>
        <begin position="447"/>
        <end position="466"/>
    </location>
</feature>
<name>A0A1F5SBY7_9BACT</name>
<dbReference type="STRING" id="1797989.A3H66_02190"/>
<keyword evidence="2" id="KW-0812">Transmembrane</keyword>
<feature type="compositionally biased region" description="Polar residues" evidence="1">
    <location>
        <begin position="380"/>
        <end position="391"/>
    </location>
</feature>
<proteinExistence type="predicted"/>
<keyword evidence="2" id="KW-0472">Membrane</keyword>
<dbReference type="EMBL" id="MFFW01000031">
    <property type="protein sequence ID" value="OGF24218.1"/>
    <property type="molecule type" value="Genomic_DNA"/>
</dbReference>